<sequence>MAESTSHHELRIGRPGVNGISVGDTSMRIAVPVAAFTKSEIVQQWQAAVDSDADIIEWRVDGLVDPELETLGLTLRDIHRIPVLVTLRTKREGGRFPLREGSGEYRRLLRQAAHWADAVDIEAAIPDAPELIVEARELGSIVVVSQHVFDEAVTADRLRECVKEMAAMGADIVKIAWMVNNDDEATVIEEAQVWANDALPIPTVIVGMGEAGVRTRVGQPGTRNAFTFAHAGTSTAPGQPSVDEVRQSLTV</sequence>
<dbReference type="PANTHER" id="PTHR43699">
    <property type="entry name" value="3-DEHYDROQUINATE DEHYDRATASE"/>
    <property type="match status" value="1"/>
</dbReference>
<keyword evidence="4" id="KW-0704">Schiff base</keyword>
<dbReference type="SUPFAM" id="SSF51569">
    <property type="entry name" value="Aldolase"/>
    <property type="match status" value="1"/>
</dbReference>
<evidence type="ECO:0000256" key="2">
    <source>
        <dbReference type="ARBA" id="ARBA00012060"/>
    </source>
</evidence>
<dbReference type="AlphaFoldDB" id="A0A6N7VPE5"/>
<evidence type="ECO:0000256" key="4">
    <source>
        <dbReference type="ARBA" id="ARBA00023270"/>
    </source>
</evidence>
<keyword evidence="7" id="KW-1185">Reference proteome</keyword>
<accession>A0A6N7VPE5</accession>
<feature type="region of interest" description="Disordered" evidence="5">
    <location>
        <begin position="230"/>
        <end position="251"/>
    </location>
</feature>
<reference evidence="6 7" key="1">
    <citation type="submission" date="2019-08" db="EMBL/GenBank/DDBJ databases">
        <title>In-depth cultivation of the pig gut microbiome towards novel bacterial diversity and tailored functional studies.</title>
        <authorList>
            <person name="Wylensek D."/>
            <person name="Hitch T.C.A."/>
            <person name="Clavel T."/>
        </authorList>
    </citation>
    <scope>NUCLEOTIDE SEQUENCE [LARGE SCALE GENOMIC DNA]</scope>
    <source>
        <strain evidence="6 7">WB03_NA08</strain>
    </source>
</reference>
<name>A0A6N7VPE5_9ACTO</name>
<evidence type="ECO:0000313" key="7">
    <source>
        <dbReference type="Proteomes" id="UP000470875"/>
    </source>
</evidence>
<evidence type="ECO:0000256" key="1">
    <source>
        <dbReference type="ARBA" id="ARBA00001864"/>
    </source>
</evidence>
<dbReference type="InterPro" id="IPR013785">
    <property type="entry name" value="Aldolase_TIM"/>
</dbReference>
<dbReference type="InterPro" id="IPR001381">
    <property type="entry name" value="DHquinase_I"/>
</dbReference>
<keyword evidence="3" id="KW-0456">Lyase</keyword>
<dbReference type="EMBL" id="VULO01000002">
    <property type="protein sequence ID" value="MSS83577.1"/>
    <property type="molecule type" value="Genomic_DNA"/>
</dbReference>
<comment type="caution">
    <text evidence="6">The sequence shown here is derived from an EMBL/GenBank/DDBJ whole genome shotgun (WGS) entry which is preliminary data.</text>
</comment>
<proteinExistence type="predicted"/>
<dbReference type="CDD" id="cd00502">
    <property type="entry name" value="DHQase_I"/>
    <property type="match status" value="1"/>
</dbReference>
<dbReference type="EC" id="4.2.1.10" evidence="2"/>
<evidence type="ECO:0000256" key="5">
    <source>
        <dbReference type="SAM" id="MobiDB-lite"/>
    </source>
</evidence>
<evidence type="ECO:0000256" key="3">
    <source>
        <dbReference type="ARBA" id="ARBA00023239"/>
    </source>
</evidence>
<organism evidence="6 7">
    <name type="scientific">Scrofimicrobium canadense</name>
    <dbReference type="NCBI Taxonomy" id="2652290"/>
    <lineage>
        <taxon>Bacteria</taxon>
        <taxon>Bacillati</taxon>
        <taxon>Actinomycetota</taxon>
        <taxon>Actinomycetes</taxon>
        <taxon>Actinomycetales</taxon>
        <taxon>Actinomycetaceae</taxon>
        <taxon>Scrofimicrobium</taxon>
    </lineage>
</organism>
<gene>
    <name evidence="6" type="ORF">FYJ24_02120</name>
</gene>
<dbReference type="GO" id="GO:0046279">
    <property type="term" value="P:3,4-dihydroxybenzoate biosynthetic process"/>
    <property type="evidence" value="ECO:0007669"/>
    <property type="project" value="TreeGrafter"/>
</dbReference>
<dbReference type="Pfam" id="PF01487">
    <property type="entry name" value="DHquinase_I"/>
    <property type="match status" value="1"/>
</dbReference>
<dbReference type="Gene3D" id="3.20.20.70">
    <property type="entry name" value="Aldolase class I"/>
    <property type="match status" value="1"/>
</dbReference>
<dbReference type="PANTHER" id="PTHR43699:SF1">
    <property type="entry name" value="3-DEHYDROQUINATE DEHYDRATASE"/>
    <property type="match status" value="1"/>
</dbReference>
<comment type="catalytic activity">
    <reaction evidence="1">
        <text>3-dehydroquinate = 3-dehydroshikimate + H2O</text>
        <dbReference type="Rhea" id="RHEA:21096"/>
        <dbReference type="ChEBI" id="CHEBI:15377"/>
        <dbReference type="ChEBI" id="CHEBI:16630"/>
        <dbReference type="ChEBI" id="CHEBI:32364"/>
        <dbReference type="EC" id="4.2.1.10"/>
    </reaction>
</comment>
<dbReference type="Proteomes" id="UP000470875">
    <property type="component" value="Unassembled WGS sequence"/>
</dbReference>
<dbReference type="InterPro" id="IPR050146">
    <property type="entry name" value="Type-I_3-dehydroquinase"/>
</dbReference>
<dbReference type="GO" id="GO:0003855">
    <property type="term" value="F:3-dehydroquinate dehydratase activity"/>
    <property type="evidence" value="ECO:0007669"/>
    <property type="project" value="UniProtKB-EC"/>
</dbReference>
<evidence type="ECO:0000313" key="6">
    <source>
        <dbReference type="EMBL" id="MSS83577.1"/>
    </source>
</evidence>
<dbReference type="RefSeq" id="WP_154543127.1">
    <property type="nucleotide sequence ID" value="NZ_VULO01000002.1"/>
</dbReference>
<protein>
    <recommendedName>
        <fullName evidence="2">3-dehydroquinate dehydratase</fullName>
        <ecNumber evidence="2">4.2.1.10</ecNumber>
    </recommendedName>
</protein>